<dbReference type="Proteomes" id="UP000322530">
    <property type="component" value="Unassembled WGS sequence"/>
</dbReference>
<evidence type="ECO:0000256" key="1">
    <source>
        <dbReference type="SAM" id="MobiDB-lite"/>
    </source>
</evidence>
<feature type="region of interest" description="Disordered" evidence="1">
    <location>
        <begin position="772"/>
        <end position="830"/>
    </location>
</feature>
<feature type="compositionally biased region" description="Polar residues" evidence="1">
    <location>
        <begin position="772"/>
        <end position="788"/>
    </location>
</feature>
<feature type="domain" description="DNA primase/polymerase bifunctional N-terminal" evidence="2">
    <location>
        <begin position="4"/>
        <end position="76"/>
    </location>
</feature>
<feature type="compositionally biased region" description="Polar residues" evidence="1">
    <location>
        <begin position="800"/>
        <end position="814"/>
    </location>
</feature>
<name>A0A5A5T780_9CHLR</name>
<reference evidence="3 4" key="1">
    <citation type="submission" date="2019-01" db="EMBL/GenBank/DDBJ databases">
        <title>Draft genome sequence of Dictyobacter sp. Uno17.</title>
        <authorList>
            <person name="Wang C.M."/>
            <person name="Zheng Y."/>
            <person name="Sakai Y."/>
            <person name="Abe K."/>
            <person name="Yokota A."/>
            <person name="Yabe S."/>
        </authorList>
    </citation>
    <scope>NUCLEOTIDE SEQUENCE [LARGE SCALE GENOMIC DNA]</scope>
    <source>
        <strain evidence="3 4">Uno17</strain>
    </source>
</reference>
<dbReference type="InterPro" id="IPR015330">
    <property type="entry name" value="DNA_primase/pol_bifunc_N"/>
</dbReference>
<keyword evidence="4" id="KW-1185">Reference proteome</keyword>
<proteinExistence type="predicted"/>
<accession>A0A5A5T780</accession>
<evidence type="ECO:0000313" key="3">
    <source>
        <dbReference type="EMBL" id="GCF07330.1"/>
    </source>
</evidence>
<comment type="caution">
    <text evidence="3">The sequence shown here is derived from an EMBL/GenBank/DDBJ whole genome shotgun (WGS) entry which is preliminary data.</text>
</comment>
<organism evidence="3 4">
    <name type="scientific">Dictyobacter arantiisoli</name>
    <dbReference type="NCBI Taxonomy" id="2014874"/>
    <lineage>
        <taxon>Bacteria</taxon>
        <taxon>Bacillati</taxon>
        <taxon>Chloroflexota</taxon>
        <taxon>Ktedonobacteria</taxon>
        <taxon>Ktedonobacterales</taxon>
        <taxon>Dictyobacteraceae</taxon>
        <taxon>Dictyobacter</taxon>
    </lineage>
</organism>
<dbReference type="EMBL" id="BIXY01000009">
    <property type="protein sequence ID" value="GCF07330.1"/>
    <property type="molecule type" value="Genomic_DNA"/>
</dbReference>
<dbReference type="AlphaFoldDB" id="A0A5A5T780"/>
<gene>
    <name evidence="3" type="ORF">KDI_08940</name>
</gene>
<dbReference type="Pfam" id="PF09250">
    <property type="entry name" value="Prim-Pol"/>
    <property type="match status" value="1"/>
</dbReference>
<sequence length="830" mass="91312">MNPHVHTGSGGYHVYFKHPGWHVPTLNSISKKELGDRWPGLDIRADGGYGAFCGGNTNGPYIWVREPILETVDILPHNLRTFLGLLAAPEMRPQDEPVSPSEPHGNLERILLERALSAIAAGTGRNDAGFWLACQLRDNAFPLESAKVVLQDYVQRVPSTNSKGHHEPYTLEEAHASVRSAFAERARSPWEPSAPRTQPAPNDGGRGGADTGTHVGVATPAPQDLPDIIIGGDQLRDVTNQAIAAILRQERKNPTLFLQSARLVRITWNETKRPWIAQMGINEIKEALTHSANYYRLKKVPGAEQDYIKIAVSPPKEVAEQILARQTQKPYLPFPPLVGIVETPVLRPDGTIVDQPGYDKKTRLYYAPQEGMEACAIPSTPTLAEREAALKLIWDAIGEFSYVGDADKANALGLYLTPLIRPAVKRHVPLAIIDAPKPGSGKGLLSDGVSTIATGNSAVILTMSDSAEEMQKAITSLLIEGTTIITIDNIAGRLQSSHLEAVLTADMWRGRILGQSKMTNVPQRATWLATGNNIKIGGDLARRCYRIRLDPKVSRPWMRVGFTHSDLITWIAERRPALISALLTLARAWFVAGSPQYDHIPALGTFTGWSKTVGGILEYAGVTGFLSNLDTLYGEADEDNAQWEGFFQSWLETIGEEWVTSANLFQYITVARGGNDIAGDGDEKCDSDLAESLPANLQIALKDKPNSFKVRLGKALDRRVDECFGSENIHLEKMREKHRNLSLWRVLRGVAEVVPVTCEKKNLLEENAYTDDSYNLRNPSQMPTLSEAKNTRVGFPSGLDPSSMSQERVQTPQIEGQPLASATEWEDIEL</sequence>
<protein>
    <recommendedName>
        <fullName evidence="2">DNA primase/polymerase bifunctional N-terminal domain-containing protein</fullName>
    </recommendedName>
</protein>
<feature type="region of interest" description="Disordered" evidence="1">
    <location>
        <begin position="182"/>
        <end position="223"/>
    </location>
</feature>
<evidence type="ECO:0000313" key="4">
    <source>
        <dbReference type="Proteomes" id="UP000322530"/>
    </source>
</evidence>
<evidence type="ECO:0000259" key="2">
    <source>
        <dbReference type="Pfam" id="PF09250"/>
    </source>
</evidence>